<dbReference type="EMBL" id="LGRN01000247">
    <property type="protein sequence ID" value="OJD14057.1"/>
    <property type="molecule type" value="Genomic_DNA"/>
</dbReference>
<evidence type="ECO:0000313" key="3">
    <source>
        <dbReference type="Proteomes" id="UP000182235"/>
    </source>
</evidence>
<dbReference type="InterPro" id="IPR036389">
    <property type="entry name" value="RNase_III_sf"/>
</dbReference>
<dbReference type="STRING" id="1447872.A0A1J9PC29"/>
<dbReference type="SUPFAM" id="SSF69065">
    <property type="entry name" value="RNase III domain-like"/>
    <property type="match status" value="1"/>
</dbReference>
<dbReference type="GO" id="GO:0006396">
    <property type="term" value="P:RNA processing"/>
    <property type="evidence" value="ECO:0007669"/>
    <property type="project" value="InterPro"/>
</dbReference>
<evidence type="ECO:0000259" key="1">
    <source>
        <dbReference type="PROSITE" id="PS50142"/>
    </source>
</evidence>
<name>A0A1J9PC29_9EURO</name>
<dbReference type="GO" id="GO:0004525">
    <property type="term" value="F:ribonuclease III activity"/>
    <property type="evidence" value="ECO:0007669"/>
    <property type="project" value="InterPro"/>
</dbReference>
<proteinExistence type="predicted"/>
<gene>
    <name evidence="2" type="ORF">AJ78_05563</name>
</gene>
<dbReference type="VEuPathDB" id="FungiDB:AJ78_05563"/>
<dbReference type="PROSITE" id="PS50142">
    <property type="entry name" value="RNASE_3_2"/>
    <property type="match status" value="1"/>
</dbReference>
<keyword evidence="3" id="KW-1185">Reference proteome</keyword>
<comment type="caution">
    <text evidence="2">The sequence shown here is derived from an EMBL/GenBank/DDBJ whole genome shotgun (WGS) entry which is preliminary data.</text>
</comment>
<organism evidence="2 3">
    <name type="scientific">Emergomyces pasteurianus Ep9510</name>
    <dbReference type="NCBI Taxonomy" id="1447872"/>
    <lineage>
        <taxon>Eukaryota</taxon>
        <taxon>Fungi</taxon>
        <taxon>Dikarya</taxon>
        <taxon>Ascomycota</taxon>
        <taxon>Pezizomycotina</taxon>
        <taxon>Eurotiomycetes</taxon>
        <taxon>Eurotiomycetidae</taxon>
        <taxon>Onygenales</taxon>
        <taxon>Ajellomycetaceae</taxon>
        <taxon>Emergomyces</taxon>
    </lineage>
</organism>
<evidence type="ECO:0000313" key="2">
    <source>
        <dbReference type="EMBL" id="OJD14057.1"/>
    </source>
</evidence>
<dbReference type="Proteomes" id="UP000182235">
    <property type="component" value="Unassembled WGS sequence"/>
</dbReference>
<sequence length="156" mass="16811">MSTTKLAREEKLLAIEEASGYIFNNPDLCLNALRAAGFPATGGNKGLAQVGDSALRLALVAVGFEKSATRDDINVVLAARASNKYLASQGFEKSLDKCVYRVNEVAISMNIMATTVQALLGAVFLDCNKNISVLQEVIKALGLHWPEVKINNPRMD</sequence>
<protein>
    <recommendedName>
        <fullName evidence="1">RNase III domain-containing protein</fullName>
    </recommendedName>
</protein>
<reference evidence="2 3" key="1">
    <citation type="submission" date="2015-07" db="EMBL/GenBank/DDBJ databases">
        <title>Emmonsia species relationships and genome sequence.</title>
        <authorList>
            <consortium name="The Broad Institute Genomics Platform"/>
            <person name="Cuomo C.A."/>
            <person name="Munoz J.F."/>
            <person name="Imamovic A."/>
            <person name="Priest M.E."/>
            <person name="Young S."/>
            <person name="Clay O.K."/>
            <person name="McEwen J.G."/>
        </authorList>
    </citation>
    <scope>NUCLEOTIDE SEQUENCE [LARGE SCALE GENOMIC DNA]</scope>
    <source>
        <strain evidence="2 3">UAMH 9510</strain>
    </source>
</reference>
<feature type="domain" description="RNase III" evidence="1">
    <location>
        <begin position="12"/>
        <end position="128"/>
    </location>
</feature>
<dbReference type="AlphaFoldDB" id="A0A1J9PC29"/>
<dbReference type="OrthoDB" id="67027at2759"/>
<dbReference type="InterPro" id="IPR000999">
    <property type="entry name" value="RNase_III_dom"/>
</dbReference>
<accession>A0A1J9PC29</accession>
<dbReference type="Gene3D" id="1.10.1520.10">
    <property type="entry name" value="Ribonuclease III domain"/>
    <property type="match status" value="1"/>
</dbReference>